<dbReference type="InterPro" id="IPR003607">
    <property type="entry name" value="HD/PDEase_dom"/>
</dbReference>
<proteinExistence type="predicted"/>
<reference evidence="1 2" key="1">
    <citation type="submission" date="2018-09" db="EMBL/GenBank/DDBJ databases">
        <title>Genome sequencing of strain 1JSPR-7.</title>
        <authorList>
            <person name="Heo J."/>
            <person name="Kim S.-J."/>
            <person name="Kwon S.-W."/>
        </authorList>
    </citation>
    <scope>NUCLEOTIDE SEQUENCE [LARGE SCALE GENOMIC DNA]</scope>
    <source>
        <strain evidence="1 2">1JSPR-7</strain>
    </source>
</reference>
<protein>
    <submittedName>
        <fullName evidence="1">Adenylyl-sulfate kinase</fullName>
        <ecNumber evidence="1">2.7.1.25</ecNumber>
    </submittedName>
</protein>
<accession>A0A387BC16</accession>
<gene>
    <name evidence="1" type="ORF">D7I46_01555</name>
</gene>
<dbReference type="KEGG" id="lact:D7I46_01555"/>
<dbReference type="EC" id="2.7.1.25" evidence="1"/>
<keyword evidence="1" id="KW-0808">Transferase</keyword>
<dbReference type="SUPFAM" id="SSF52540">
    <property type="entry name" value="P-loop containing nucleoside triphosphate hydrolases"/>
    <property type="match status" value="1"/>
</dbReference>
<dbReference type="Pfam" id="PF13671">
    <property type="entry name" value="AAA_33"/>
    <property type="match status" value="1"/>
</dbReference>
<sequence>MRGSRMRQLIILIGISGSGKSTIAKEQEKVKQNTKRISSDELRLQLYGTLSEGNQHNARVFEIMNKTVFKELEEKDAIVYYDATNLSRKRRAHLYQEAKRRFTDVKVICQVVFCNPELAKLRQTYRIGDEAVPNDVIERQFMNLQVPRVSVDCDDIVLSGECWFDKGEVIAHRVRLTLRALVYYATDAFKPLLKLNYAPHESKWHTESIDVHILAVNNTAVQRYEAKDTSSFLAAAFHDLGKGYVKNRGINFGTSHYLTHEAVGAQILLNAIHCFGDLLELDKEECLEAVERVYQHMIAHQIRNGNWSEKTIKKWQVKHDISDELLINLLKFAEIDALCSIPVKEEGPA</sequence>
<dbReference type="CDD" id="cd00077">
    <property type="entry name" value="HDc"/>
    <property type="match status" value="1"/>
</dbReference>
<dbReference type="GO" id="GO:0004020">
    <property type="term" value="F:adenylylsulfate kinase activity"/>
    <property type="evidence" value="ECO:0007669"/>
    <property type="project" value="UniProtKB-EC"/>
</dbReference>
<dbReference type="InterPro" id="IPR027417">
    <property type="entry name" value="P-loop_NTPase"/>
</dbReference>
<keyword evidence="2" id="KW-1185">Reference proteome</keyword>
<dbReference type="Proteomes" id="UP000269374">
    <property type="component" value="Chromosome"/>
</dbReference>
<organism evidence="1 2">
    <name type="scientific">Lactococcus allomyrinae</name>
    <dbReference type="NCBI Taxonomy" id="2419773"/>
    <lineage>
        <taxon>Bacteria</taxon>
        <taxon>Bacillati</taxon>
        <taxon>Bacillota</taxon>
        <taxon>Bacilli</taxon>
        <taxon>Lactobacillales</taxon>
        <taxon>Streptococcaceae</taxon>
        <taxon>Lactococcus</taxon>
    </lineage>
</organism>
<dbReference type="Gene3D" id="3.40.50.300">
    <property type="entry name" value="P-loop containing nucleotide triphosphate hydrolases"/>
    <property type="match status" value="1"/>
</dbReference>
<dbReference type="OrthoDB" id="9805698at2"/>
<keyword evidence="1" id="KW-0418">Kinase</keyword>
<name>A0A387BC16_9LACT</name>
<evidence type="ECO:0000313" key="1">
    <source>
        <dbReference type="EMBL" id="AYF99883.1"/>
    </source>
</evidence>
<dbReference type="AlphaFoldDB" id="A0A387BC16"/>
<dbReference type="SUPFAM" id="SSF109604">
    <property type="entry name" value="HD-domain/PDEase-like"/>
    <property type="match status" value="1"/>
</dbReference>
<dbReference type="EMBL" id="CP032627">
    <property type="protein sequence ID" value="AYF99883.1"/>
    <property type="molecule type" value="Genomic_DNA"/>
</dbReference>
<evidence type="ECO:0000313" key="2">
    <source>
        <dbReference type="Proteomes" id="UP000269374"/>
    </source>
</evidence>